<dbReference type="EMBL" id="JACVVK020000052">
    <property type="protein sequence ID" value="KAK7498265.1"/>
    <property type="molecule type" value="Genomic_DNA"/>
</dbReference>
<evidence type="ECO:0000313" key="1">
    <source>
        <dbReference type="EMBL" id="KAK7498265.1"/>
    </source>
</evidence>
<accession>A0ABD0LFY4</accession>
<protein>
    <submittedName>
        <fullName evidence="1">Uncharacterized protein</fullName>
    </submittedName>
</protein>
<comment type="caution">
    <text evidence="1">The sequence shown here is derived from an EMBL/GenBank/DDBJ whole genome shotgun (WGS) entry which is preliminary data.</text>
</comment>
<organism evidence="1 2">
    <name type="scientific">Batillaria attramentaria</name>
    <dbReference type="NCBI Taxonomy" id="370345"/>
    <lineage>
        <taxon>Eukaryota</taxon>
        <taxon>Metazoa</taxon>
        <taxon>Spiralia</taxon>
        <taxon>Lophotrochozoa</taxon>
        <taxon>Mollusca</taxon>
        <taxon>Gastropoda</taxon>
        <taxon>Caenogastropoda</taxon>
        <taxon>Sorbeoconcha</taxon>
        <taxon>Cerithioidea</taxon>
        <taxon>Batillariidae</taxon>
        <taxon>Batillaria</taxon>
    </lineage>
</organism>
<gene>
    <name evidence="1" type="ORF">BaRGS_00010525</name>
</gene>
<sequence>IASENIDDDALTAGIGLDADQHVMLPVKLPIWTEGLQADQEAQKEAIGLPGLLTKPQSILSCPSSTSSLCQYRWTSSSGAWSPCWLGGCRCCVLRMWVRIG</sequence>
<reference evidence="1 2" key="1">
    <citation type="journal article" date="2023" name="Sci. Data">
        <title>Genome assembly of the Korean intertidal mud-creeper Batillaria attramentaria.</title>
        <authorList>
            <person name="Patra A.K."/>
            <person name="Ho P.T."/>
            <person name="Jun S."/>
            <person name="Lee S.J."/>
            <person name="Kim Y."/>
            <person name="Won Y.J."/>
        </authorList>
    </citation>
    <scope>NUCLEOTIDE SEQUENCE [LARGE SCALE GENOMIC DNA]</scope>
    <source>
        <strain evidence="1">Wonlab-2016</strain>
    </source>
</reference>
<dbReference type="AlphaFoldDB" id="A0ABD0LFY4"/>
<keyword evidence="2" id="KW-1185">Reference proteome</keyword>
<proteinExistence type="predicted"/>
<dbReference type="Proteomes" id="UP001519460">
    <property type="component" value="Unassembled WGS sequence"/>
</dbReference>
<name>A0ABD0LFY4_9CAEN</name>
<feature type="non-terminal residue" evidence="1">
    <location>
        <position position="1"/>
    </location>
</feature>
<evidence type="ECO:0000313" key="2">
    <source>
        <dbReference type="Proteomes" id="UP001519460"/>
    </source>
</evidence>